<protein>
    <submittedName>
        <fullName evidence="2">Uncharacterized protein</fullName>
    </submittedName>
</protein>
<keyword evidence="1" id="KW-0812">Transmembrane</keyword>
<evidence type="ECO:0000256" key="1">
    <source>
        <dbReference type="SAM" id="Phobius"/>
    </source>
</evidence>
<dbReference type="Proteomes" id="UP000247459">
    <property type="component" value="Unassembled WGS sequence"/>
</dbReference>
<gene>
    <name evidence="2" type="ORF">PIL02S_04543</name>
</gene>
<evidence type="ECO:0000313" key="2">
    <source>
        <dbReference type="EMBL" id="PYY27870.1"/>
    </source>
</evidence>
<feature type="transmembrane region" description="Helical" evidence="1">
    <location>
        <begin position="79"/>
        <end position="110"/>
    </location>
</feature>
<feature type="transmembrane region" description="Helical" evidence="1">
    <location>
        <begin position="130"/>
        <end position="150"/>
    </location>
</feature>
<feature type="transmembrane region" description="Helical" evidence="1">
    <location>
        <begin position="12"/>
        <end position="34"/>
    </location>
</feature>
<reference evidence="2 3" key="1">
    <citation type="submission" date="2018-01" db="EMBL/GenBank/DDBJ databases">
        <title>Genome sequence of the PGP bacterium Paenibacillus illinoisensis E3.</title>
        <authorList>
            <person name="Rolli E."/>
            <person name="Marasco R."/>
            <person name="Bessem C."/>
            <person name="Michoud G."/>
            <person name="Gaiarsa S."/>
            <person name="Borin S."/>
            <person name="Daffonchio D."/>
        </authorList>
    </citation>
    <scope>NUCLEOTIDE SEQUENCE [LARGE SCALE GENOMIC DNA]</scope>
    <source>
        <strain evidence="2 3">E3</strain>
    </source>
</reference>
<keyword evidence="1" id="KW-1133">Transmembrane helix</keyword>
<feature type="transmembrane region" description="Helical" evidence="1">
    <location>
        <begin position="219"/>
        <end position="239"/>
    </location>
</feature>
<keyword evidence="1" id="KW-0472">Membrane</keyword>
<sequence length="246" mass="27567">MMTLLKYDFRRNWNILLAGLVVLIIVQIGLALFVSEVAGLIIGIIAYAGAGVAIYVRMIKTYWSNIRAYNRRLVPVTGLSHLLSPLIFGTLCGLGLTAVAIIHYFLYVATNARMHFLSYIHLSGIHLSDWFTLLLFIWWVAIFMTIMIFLSISIGGSFRWKAGPWISIVSFFVLTNLISWLENVILAGRFNPNELFQFTEESTGITLTANGVLWSDGRLGSIIFEIIVAVIMVGVAVYLNNKKVEV</sequence>
<dbReference type="RefSeq" id="WP_095360824.1">
    <property type="nucleotide sequence ID" value="NZ_PRLG01000021.1"/>
</dbReference>
<proteinExistence type="predicted"/>
<feature type="transmembrane region" description="Helical" evidence="1">
    <location>
        <begin position="40"/>
        <end position="58"/>
    </location>
</feature>
<dbReference type="OrthoDB" id="2678893at2"/>
<accession>A0A2W0C667</accession>
<evidence type="ECO:0000313" key="3">
    <source>
        <dbReference type="Proteomes" id="UP000247459"/>
    </source>
</evidence>
<dbReference type="AlphaFoldDB" id="A0A2W0C667"/>
<comment type="caution">
    <text evidence="2">The sequence shown here is derived from an EMBL/GenBank/DDBJ whole genome shotgun (WGS) entry which is preliminary data.</text>
</comment>
<feature type="transmembrane region" description="Helical" evidence="1">
    <location>
        <begin position="162"/>
        <end position="181"/>
    </location>
</feature>
<dbReference type="EMBL" id="PRLG01000021">
    <property type="protein sequence ID" value="PYY27870.1"/>
    <property type="molecule type" value="Genomic_DNA"/>
</dbReference>
<organism evidence="2 3">
    <name type="scientific">Paenibacillus illinoisensis</name>
    <dbReference type="NCBI Taxonomy" id="59845"/>
    <lineage>
        <taxon>Bacteria</taxon>
        <taxon>Bacillati</taxon>
        <taxon>Bacillota</taxon>
        <taxon>Bacilli</taxon>
        <taxon>Bacillales</taxon>
        <taxon>Paenibacillaceae</taxon>
        <taxon>Paenibacillus</taxon>
    </lineage>
</organism>
<name>A0A2W0C667_9BACL</name>